<dbReference type="EMBL" id="VHLG01000007">
    <property type="protein sequence ID" value="TPW30010.1"/>
    <property type="molecule type" value="Genomic_DNA"/>
</dbReference>
<reference evidence="8 9" key="1">
    <citation type="submission" date="2019-06" db="EMBL/GenBank/DDBJ databases">
        <authorList>
            <person name="Li M."/>
        </authorList>
    </citation>
    <scope>NUCLEOTIDE SEQUENCE [LARGE SCALE GENOMIC DNA]</scope>
    <source>
        <strain evidence="8 9">BGMRC2036</strain>
    </source>
</reference>
<dbReference type="OrthoDB" id="9780918at2"/>
<dbReference type="RefSeq" id="WP_141149220.1">
    <property type="nucleotide sequence ID" value="NZ_VHLG01000007.1"/>
</dbReference>
<keyword evidence="5 6" id="KW-0472">Membrane</keyword>
<organism evidence="8 9">
    <name type="scientific">Martelella alba</name>
    <dbReference type="NCBI Taxonomy" id="2590451"/>
    <lineage>
        <taxon>Bacteria</taxon>
        <taxon>Pseudomonadati</taxon>
        <taxon>Pseudomonadota</taxon>
        <taxon>Alphaproteobacteria</taxon>
        <taxon>Hyphomicrobiales</taxon>
        <taxon>Aurantimonadaceae</taxon>
        <taxon>Martelella</taxon>
    </lineage>
</organism>
<name>A0A506U7Z7_9HYPH</name>
<dbReference type="PANTHER" id="PTHR42709">
    <property type="entry name" value="ALKALINE PHOSPHATASE LIKE PROTEIN"/>
    <property type="match status" value="1"/>
</dbReference>
<feature type="transmembrane region" description="Helical" evidence="6">
    <location>
        <begin position="166"/>
        <end position="185"/>
    </location>
</feature>
<feature type="transmembrane region" description="Helical" evidence="6">
    <location>
        <begin position="131"/>
        <end position="154"/>
    </location>
</feature>
<evidence type="ECO:0000256" key="3">
    <source>
        <dbReference type="ARBA" id="ARBA00022692"/>
    </source>
</evidence>
<evidence type="ECO:0000313" key="8">
    <source>
        <dbReference type="EMBL" id="TPW30010.1"/>
    </source>
</evidence>
<evidence type="ECO:0000256" key="1">
    <source>
        <dbReference type="ARBA" id="ARBA00004651"/>
    </source>
</evidence>
<dbReference type="Proteomes" id="UP000318801">
    <property type="component" value="Unassembled WGS sequence"/>
</dbReference>
<evidence type="ECO:0000259" key="7">
    <source>
        <dbReference type="Pfam" id="PF09335"/>
    </source>
</evidence>
<keyword evidence="2" id="KW-1003">Cell membrane</keyword>
<gene>
    <name evidence="8" type="ORF">FJU08_11805</name>
</gene>
<comment type="caution">
    <text evidence="8">The sequence shown here is derived from an EMBL/GenBank/DDBJ whole genome shotgun (WGS) entry which is preliminary data.</text>
</comment>
<sequence length="192" mass="21370">MIPLDTINSFLAAHGLWLVAFAAIFEGPIVTVLAAYLARQGIFDLWSLGVILVLADLVGDIGYYSIGRYGLHRLPDKWKRRMGLRPGRLEKLARHFRERGGRTLLFGKITHSAGSAILAAAGAARMPVISFLVYNLIGTVPKTIALMVLGYFAGDAYKQIDSWIGRGSWIILIVLVLMGLVWFLWRRKCARE</sequence>
<dbReference type="GO" id="GO:0005886">
    <property type="term" value="C:plasma membrane"/>
    <property type="evidence" value="ECO:0007669"/>
    <property type="project" value="UniProtKB-SubCell"/>
</dbReference>
<dbReference type="PANTHER" id="PTHR42709:SF6">
    <property type="entry name" value="UNDECAPRENYL PHOSPHATE TRANSPORTER A"/>
    <property type="match status" value="1"/>
</dbReference>
<evidence type="ECO:0000313" key="9">
    <source>
        <dbReference type="Proteomes" id="UP000318801"/>
    </source>
</evidence>
<keyword evidence="4 6" id="KW-1133">Transmembrane helix</keyword>
<keyword evidence="9" id="KW-1185">Reference proteome</keyword>
<feature type="transmembrane region" description="Helical" evidence="6">
    <location>
        <begin position="45"/>
        <end position="66"/>
    </location>
</feature>
<protein>
    <submittedName>
        <fullName evidence="8">DedA family protein</fullName>
    </submittedName>
</protein>
<evidence type="ECO:0000256" key="2">
    <source>
        <dbReference type="ARBA" id="ARBA00022475"/>
    </source>
</evidence>
<keyword evidence="3 6" id="KW-0812">Transmembrane</keyword>
<feature type="transmembrane region" description="Helical" evidence="6">
    <location>
        <begin position="15"/>
        <end position="38"/>
    </location>
</feature>
<dbReference type="InterPro" id="IPR051311">
    <property type="entry name" value="DedA_domain"/>
</dbReference>
<accession>A0A506U7Z7</accession>
<evidence type="ECO:0000256" key="4">
    <source>
        <dbReference type="ARBA" id="ARBA00022989"/>
    </source>
</evidence>
<proteinExistence type="predicted"/>
<comment type="subcellular location">
    <subcellularLocation>
        <location evidence="1">Cell membrane</location>
        <topology evidence="1">Multi-pass membrane protein</topology>
    </subcellularLocation>
</comment>
<evidence type="ECO:0000256" key="5">
    <source>
        <dbReference type="ARBA" id="ARBA00023136"/>
    </source>
</evidence>
<dbReference type="Pfam" id="PF09335">
    <property type="entry name" value="VTT_dom"/>
    <property type="match status" value="1"/>
</dbReference>
<dbReference type="AlphaFoldDB" id="A0A506U7Z7"/>
<evidence type="ECO:0000256" key="6">
    <source>
        <dbReference type="SAM" id="Phobius"/>
    </source>
</evidence>
<feature type="domain" description="VTT" evidence="7">
    <location>
        <begin position="32"/>
        <end position="151"/>
    </location>
</feature>
<dbReference type="InterPro" id="IPR032816">
    <property type="entry name" value="VTT_dom"/>
</dbReference>